<comment type="caution">
    <text evidence="8">The sequence shown here is derived from an EMBL/GenBank/DDBJ whole genome shotgun (WGS) entry which is preliminary data.</text>
</comment>
<gene>
    <name evidence="8" type="ORF">HX095_17130</name>
</gene>
<dbReference type="Gene3D" id="3.40.710.10">
    <property type="entry name" value="DD-peptidase/beta-lactamase superfamily"/>
    <property type="match status" value="1"/>
</dbReference>
<comment type="catalytic activity">
    <reaction evidence="1">
        <text>a beta-lactam + H2O = a substituted beta-amino acid</text>
        <dbReference type="Rhea" id="RHEA:20401"/>
        <dbReference type="ChEBI" id="CHEBI:15377"/>
        <dbReference type="ChEBI" id="CHEBI:35627"/>
        <dbReference type="ChEBI" id="CHEBI:140347"/>
        <dbReference type="EC" id="3.5.2.6"/>
    </reaction>
</comment>
<dbReference type="RefSeq" id="WP_286479898.1">
    <property type="nucleotide sequence ID" value="NZ_JACAIY010000015.1"/>
</dbReference>
<dbReference type="PANTHER" id="PTHR30627:SF6">
    <property type="entry name" value="BETA-LACTAMASE YBXI-RELATED"/>
    <property type="match status" value="1"/>
</dbReference>
<comment type="similarity">
    <text evidence="2">Belongs to the class-D beta-lactamase family.</text>
</comment>
<keyword evidence="6" id="KW-0046">Antibiotic resistance</keyword>
<dbReference type="EMBL" id="JACALR010000020">
    <property type="protein sequence ID" value="MDM1552923.1"/>
    <property type="molecule type" value="Genomic_DNA"/>
</dbReference>
<feature type="domain" description="Penicillin-binding protein transpeptidase" evidence="7">
    <location>
        <begin position="80"/>
        <end position="279"/>
    </location>
</feature>
<dbReference type="GO" id="GO:0008658">
    <property type="term" value="F:penicillin binding"/>
    <property type="evidence" value="ECO:0007669"/>
    <property type="project" value="InterPro"/>
</dbReference>
<sequence length="291" mass="33544">MKSINLFFFIATLSLIYGCSSNKQADEKSNISLKNDMTVRDDFQSYFDSCGVEGSIAIYDIESQKWIVSDTVGLVIETLPASTFKIINLLIALETTTIKDENEIVKWVGSTDTVKYGYRPEIYHDMSVKEAFELSAGWVFVELAKKMGKDTYKKYLTESKYGNNNLTQTEADFWNFGDFAISPKNQVEFLHALYDDKLPFSKRNIDIVKRVMITDQTEEYTIRAKTGWTRENNTNTGWWTGYIETKKGTYIFATRLLQDRKMNRSDFGSCRKEITKKVFKDLGIIEQNASR</sequence>
<evidence type="ECO:0000259" key="7">
    <source>
        <dbReference type="Pfam" id="PF00905"/>
    </source>
</evidence>
<evidence type="ECO:0000256" key="2">
    <source>
        <dbReference type="ARBA" id="ARBA00007898"/>
    </source>
</evidence>
<dbReference type="AlphaFoldDB" id="A0AAW7DLJ7"/>
<dbReference type="GO" id="GO:0008800">
    <property type="term" value="F:beta-lactamase activity"/>
    <property type="evidence" value="ECO:0007669"/>
    <property type="project" value="UniProtKB-EC"/>
</dbReference>
<evidence type="ECO:0000256" key="6">
    <source>
        <dbReference type="ARBA" id="ARBA00023251"/>
    </source>
</evidence>
<dbReference type="EC" id="3.5.2.6" evidence="3"/>
<name>A0AAW7DLJ7_9FLAO</name>
<dbReference type="GO" id="GO:0046677">
    <property type="term" value="P:response to antibiotic"/>
    <property type="evidence" value="ECO:0007669"/>
    <property type="project" value="UniProtKB-KW"/>
</dbReference>
<evidence type="ECO:0000256" key="4">
    <source>
        <dbReference type="ARBA" id="ARBA00022729"/>
    </source>
</evidence>
<dbReference type="InterPro" id="IPR012338">
    <property type="entry name" value="Beta-lactam/transpept-like"/>
</dbReference>
<proteinExistence type="inferred from homology"/>
<accession>A0AAW7DLJ7</accession>
<dbReference type="InterPro" id="IPR050515">
    <property type="entry name" value="Beta-lactam/transpept"/>
</dbReference>
<dbReference type="NCBIfam" id="NF047782">
    <property type="entry name" value="blaOXA-1327_like"/>
    <property type="match status" value="1"/>
</dbReference>
<organism evidence="8 9">
    <name type="scientific">Empedobacter falsenii</name>
    <dbReference type="NCBI Taxonomy" id="343874"/>
    <lineage>
        <taxon>Bacteria</taxon>
        <taxon>Pseudomonadati</taxon>
        <taxon>Bacteroidota</taxon>
        <taxon>Flavobacteriia</taxon>
        <taxon>Flavobacteriales</taxon>
        <taxon>Weeksellaceae</taxon>
        <taxon>Empedobacter</taxon>
    </lineage>
</organism>
<evidence type="ECO:0000313" key="8">
    <source>
        <dbReference type="EMBL" id="MDM1552923.1"/>
    </source>
</evidence>
<reference evidence="8" key="1">
    <citation type="submission" date="2020-06" db="EMBL/GenBank/DDBJ databases">
        <authorList>
            <person name="Dong N."/>
        </authorList>
    </citation>
    <scope>NUCLEOTIDE SEQUENCE</scope>
    <source>
        <strain evidence="8">210</strain>
    </source>
</reference>
<protein>
    <recommendedName>
        <fullName evidence="3">beta-lactamase</fullName>
        <ecNumber evidence="3">3.5.2.6</ecNumber>
    </recommendedName>
</protein>
<keyword evidence="5" id="KW-0378">Hydrolase</keyword>
<dbReference type="Proteomes" id="UP001173578">
    <property type="component" value="Unassembled WGS sequence"/>
</dbReference>
<dbReference type="PROSITE" id="PS51257">
    <property type="entry name" value="PROKAR_LIPOPROTEIN"/>
    <property type="match status" value="1"/>
</dbReference>
<reference evidence="8" key="2">
    <citation type="journal article" date="2022" name="Sci. Total Environ.">
        <title>Prevalence, transmission, and molecular epidemiology of tet(X)-positive bacteria among humans, animals, and environmental niches in China: An epidemiological, and genomic-based study.</title>
        <authorList>
            <person name="Dong N."/>
            <person name="Zeng Y."/>
            <person name="Cai C."/>
            <person name="Sun C."/>
            <person name="Lu J."/>
            <person name="Liu C."/>
            <person name="Zhou H."/>
            <person name="Sun Q."/>
            <person name="Shu L."/>
            <person name="Wang H."/>
            <person name="Wang Y."/>
            <person name="Wang S."/>
            <person name="Wu C."/>
            <person name="Chan E.W."/>
            <person name="Chen G."/>
            <person name="Shen Z."/>
            <person name="Chen S."/>
            <person name="Zhang R."/>
        </authorList>
    </citation>
    <scope>NUCLEOTIDE SEQUENCE</scope>
    <source>
        <strain evidence="8">210</strain>
    </source>
</reference>
<evidence type="ECO:0000256" key="3">
    <source>
        <dbReference type="ARBA" id="ARBA00012865"/>
    </source>
</evidence>
<dbReference type="Pfam" id="PF00905">
    <property type="entry name" value="Transpeptidase"/>
    <property type="match status" value="1"/>
</dbReference>
<dbReference type="GO" id="GO:0005886">
    <property type="term" value="C:plasma membrane"/>
    <property type="evidence" value="ECO:0007669"/>
    <property type="project" value="TreeGrafter"/>
</dbReference>
<dbReference type="GO" id="GO:0071555">
    <property type="term" value="P:cell wall organization"/>
    <property type="evidence" value="ECO:0007669"/>
    <property type="project" value="TreeGrafter"/>
</dbReference>
<keyword evidence="4" id="KW-0732">Signal</keyword>
<evidence type="ECO:0000313" key="9">
    <source>
        <dbReference type="Proteomes" id="UP001173578"/>
    </source>
</evidence>
<dbReference type="PANTHER" id="PTHR30627">
    <property type="entry name" value="PEPTIDOGLYCAN D,D-TRANSPEPTIDASE"/>
    <property type="match status" value="1"/>
</dbReference>
<evidence type="ECO:0000256" key="1">
    <source>
        <dbReference type="ARBA" id="ARBA00001526"/>
    </source>
</evidence>
<evidence type="ECO:0000256" key="5">
    <source>
        <dbReference type="ARBA" id="ARBA00022801"/>
    </source>
</evidence>
<dbReference type="InterPro" id="IPR001460">
    <property type="entry name" value="PCN-bd_Tpept"/>
</dbReference>
<dbReference type="SUPFAM" id="SSF56601">
    <property type="entry name" value="beta-lactamase/transpeptidase-like"/>
    <property type="match status" value="1"/>
</dbReference>